<organism evidence="1 2">
    <name type="scientific">Thioclava marina</name>
    <dbReference type="NCBI Taxonomy" id="1915077"/>
    <lineage>
        <taxon>Bacteria</taxon>
        <taxon>Pseudomonadati</taxon>
        <taxon>Pseudomonadota</taxon>
        <taxon>Alphaproteobacteria</taxon>
        <taxon>Rhodobacterales</taxon>
        <taxon>Paracoccaceae</taxon>
        <taxon>Thioclava</taxon>
    </lineage>
</organism>
<protein>
    <recommendedName>
        <fullName evidence="3">Protein ImuA</fullName>
    </recommendedName>
</protein>
<gene>
    <name evidence="1" type="ORF">BMG00_02055</name>
</gene>
<proteinExistence type="predicted"/>
<accession>A0ABX3MRI0</accession>
<dbReference type="InterPro" id="IPR027417">
    <property type="entry name" value="P-loop_NTPase"/>
</dbReference>
<evidence type="ECO:0000313" key="1">
    <source>
        <dbReference type="EMBL" id="OOY12648.1"/>
    </source>
</evidence>
<name>A0ABX3MRI0_9RHOB</name>
<comment type="caution">
    <text evidence="1">The sequence shown here is derived from an EMBL/GenBank/DDBJ whole genome shotgun (WGS) entry which is preliminary data.</text>
</comment>
<sequence length="192" mass="20787">MSTSLPLPLRPGRTHEVCGLGATSFACAVAATTSGPVIWVSERYRRDGLNPRGLVSFFDPARLLIARGKDQTDTLAVMEEALRDGSAPLVIGETPKAISLTEGRRLQLAAKQGGATGLCLITPQGGSNAAETRWQAMPVFERDLREGVDAPRLRWRQIKNKSGPCRAWEVRWNARDRGPEILSVADCAPEPG</sequence>
<reference evidence="1 2" key="1">
    <citation type="submission" date="2016-11" db="EMBL/GenBank/DDBJ databases">
        <title>A multilocus sequence analysis scheme for characterization of bacteria in the genus Thioclava.</title>
        <authorList>
            <person name="Liu Y."/>
            <person name="Shao Z."/>
        </authorList>
    </citation>
    <scope>NUCLEOTIDE SEQUENCE [LARGE SCALE GENOMIC DNA]</scope>
    <source>
        <strain evidence="1 2">11.10-0-13</strain>
    </source>
</reference>
<dbReference type="SUPFAM" id="SSF52540">
    <property type="entry name" value="P-loop containing nucleoside triphosphate hydrolases"/>
    <property type="match status" value="1"/>
</dbReference>
<keyword evidence="2" id="KW-1185">Reference proteome</keyword>
<dbReference type="Proteomes" id="UP000242224">
    <property type="component" value="Unassembled WGS sequence"/>
</dbReference>
<evidence type="ECO:0008006" key="3">
    <source>
        <dbReference type="Google" id="ProtNLM"/>
    </source>
</evidence>
<evidence type="ECO:0000313" key="2">
    <source>
        <dbReference type="Proteomes" id="UP000242224"/>
    </source>
</evidence>
<dbReference type="RefSeq" id="WP_078530711.1">
    <property type="nucleotide sequence ID" value="NZ_JACIZB010000010.1"/>
</dbReference>
<dbReference type="Gene3D" id="3.40.50.300">
    <property type="entry name" value="P-loop containing nucleotide triphosphate hydrolases"/>
    <property type="match status" value="1"/>
</dbReference>
<dbReference type="EMBL" id="MPZS01000001">
    <property type="protein sequence ID" value="OOY12648.1"/>
    <property type="molecule type" value="Genomic_DNA"/>
</dbReference>